<keyword evidence="3" id="KW-1185">Reference proteome</keyword>
<dbReference type="AlphaFoldDB" id="A0A1L7CWN9"/>
<keyword evidence="1" id="KW-1133">Transmembrane helix</keyword>
<reference evidence="2 3" key="1">
    <citation type="submission" date="2014-08" db="EMBL/GenBank/DDBJ databases">
        <title>Complete genome sequence of Corynebacterium sphenisci CECT 5990(T) (=DSM 44792(T)), isolated from healthy wild penguins.</title>
        <authorList>
            <person name="Ruckert C."/>
            <person name="Albersmeier A."/>
            <person name="Winkler A."/>
            <person name="Kalinowski J."/>
        </authorList>
    </citation>
    <scope>NUCLEOTIDE SEQUENCE [LARGE SCALE GENOMIC DNA]</scope>
    <source>
        <strain evidence="2 3">DSM 44792</strain>
    </source>
</reference>
<name>A0A1L7CWN9_9CORY</name>
<dbReference type="Proteomes" id="UP000185469">
    <property type="component" value="Chromosome"/>
</dbReference>
<proteinExistence type="predicted"/>
<sequence>MTIGQAHKICVHFDVDPEPLTKGGRGSMGLFVTLVIVFNLLALLLSVVGVGVVLLIWESWFVPWYFITRHRLKPPFSRQPGQ</sequence>
<keyword evidence="1" id="KW-0812">Transmembrane</keyword>
<dbReference type="EMBL" id="CP009248">
    <property type="protein sequence ID" value="APT90238.1"/>
    <property type="molecule type" value="Genomic_DNA"/>
</dbReference>
<dbReference type="KEGG" id="csph:CSPHI_03180"/>
<feature type="transmembrane region" description="Helical" evidence="1">
    <location>
        <begin position="30"/>
        <end position="57"/>
    </location>
</feature>
<keyword evidence="1" id="KW-0472">Membrane</keyword>
<accession>A0A1L7CWN9</accession>
<evidence type="ECO:0000313" key="2">
    <source>
        <dbReference type="EMBL" id="APT90238.1"/>
    </source>
</evidence>
<evidence type="ECO:0000313" key="3">
    <source>
        <dbReference type="Proteomes" id="UP000185469"/>
    </source>
</evidence>
<gene>
    <name evidence="2" type="ORF">CSPHI_03180</name>
</gene>
<protein>
    <submittedName>
        <fullName evidence="2">Uncharacterized protein</fullName>
    </submittedName>
</protein>
<organism evidence="2 3">
    <name type="scientific">Corynebacterium sphenisci DSM 44792</name>
    <dbReference type="NCBI Taxonomy" id="1437874"/>
    <lineage>
        <taxon>Bacteria</taxon>
        <taxon>Bacillati</taxon>
        <taxon>Actinomycetota</taxon>
        <taxon>Actinomycetes</taxon>
        <taxon>Mycobacteriales</taxon>
        <taxon>Corynebacteriaceae</taxon>
        <taxon>Corynebacterium</taxon>
    </lineage>
</organism>
<evidence type="ECO:0000256" key="1">
    <source>
        <dbReference type="SAM" id="Phobius"/>
    </source>
</evidence>